<accession>A0ABU4VK62</accession>
<evidence type="ECO:0000313" key="3">
    <source>
        <dbReference type="EMBL" id="MDX8152241.1"/>
    </source>
</evidence>
<feature type="domain" description="DUF58" evidence="2">
    <location>
        <begin position="292"/>
        <end position="432"/>
    </location>
</feature>
<feature type="domain" description="DUF58" evidence="2">
    <location>
        <begin position="177"/>
        <end position="219"/>
    </location>
</feature>
<dbReference type="PANTHER" id="PTHR33608:SF3">
    <property type="entry name" value="SLR2013 PROTEIN"/>
    <property type="match status" value="1"/>
</dbReference>
<evidence type="ECO:0000259" key="2">
    <source>
        <dbReference type="Pfam" id="PF01882"/>
    </source>
</evidence>
<protein>
    <submittedName>
        <fullName evidence="3">DUF58 domain-containing protein</fullName>
    </submittedName>
</protein>
<dbReference type="Proteomes" id="UP001277761">
    <property type="component" value="Unassembled WGS sequence"/>
</dbReference>
<proteinExistence type="predicted"/>
<comment type="caution">
    <text evidence="3">The sequence shown here is derived from an EMBL/GenBank/DDBJ whole genome shotgun (WGS) entry which is preliminary data.</text>
</comment>
<gene>
    <name evidence="3" type="ORF">SK069_11590</name>
</gene>
<organism evidence="3 4">
    <name type="scientific">Patulibacter brassicae</name>
    <dbReference type="NCBI Taxonomy" id="1705717"/>
    <lineage>
        <taxon>Bacteria</taxon>
        <taxon>Bacillati</taxon>
        <taxon>Actinomycetota</taxon>
        <taxon>Thermoleophilia</taxon>
        <taxon>Solirubrobacterales</taxon>
        <taxon>Patulibacteraceae</taxon>
        <taxon>Patulibacter</taxon>
    </lineage>
</organism>
<feature type="region of interest" description="Disordered" evidence="1">
    <location>
        <begin position="226"/>
        <end position="261"/>
    </location>
</feature>
<name>A0ABU4VK62_9ACTN</name>
<dbReference type="Pfam" id="PF01882">
    <property type="entry name" value="DUF58"/>
    <property type="match status" value="2"/>
</dbReference>
<dbReference type="EMBL" id="JAXAVX010000005">
    <property type="protein sequence ID" value="MDX8152241.1"/>
    <property type="molecule type" value="Genomic_DNA"/>
</dbReference>
<keyword evidence="4" id="KW-1185">Reference proteome</keyword>
<dbReference type="InterPro" id="IPR002881">
    <property type="entry name" value="DUF58"/>
</dbReference>
<evidence type="ECO:0000256" key="1">
    <source>
        <dbReference type="SAM" id="MobiDB-lite"/>
    </source>
</evidence>
<dbReference type="RefSeq" id="WP_319954396.1">
    <property type="nucleotide sequence ID" value="NZ_JAXAVX010000005.1"/>
</dbReference>
<sequence>MSPTPRLALVVAACAVAAIVLPPVLCLVLAALAATASLVDALLARRRPPSLHVEAPGIAPRGQPLAVAVAPQPPEPALRLRLAGTPTVEVRDGEGHGTLAATVVAHRRGRHLLPPVVARREGPLRLGRWDHRAPDPAAELRVLPDYRAAHRLAAVVRATGGVSSRGAYGLGTEFDHVREYAPEDDVRQVNWRATERLGRPMSNQWRVESDRDVVLLVDVGRLGDAPARSGAAGTERPGPSSDARDRAAREPGGTPVAGRAARRAAEDAAIGLAGLRPASSVPAPPRLLDVWLDAAAAVAATADALDDHVGAIAYDEAVRRRLPPRRGAGDAIVRALHDLEPRGVDSDHGRAFRAIGGARRAFVLVLTDLLDEAAAAPLLEASSLLARRHALCVATVEEPRLREIATGRPADEHAALAQAVAIEVRAQRDRVAARLRARGIQVLTTPPSGLAAASVDAYLRTKRRGL</sequence>
<evidence type="ECO:0000313" key="4">
    <source>
        <dbReference type="Proteomes" id="UP001277761"/>
    </source>
</evidence>
<reference evidence="3 4" key="1">
    <citation type="submission" date="2023-11" db="EMBL/GenBank/DDBJ databases">
        <authorList>
            <person name="Xu M."/>
            <person name="Jiang T."/>
        </authorList>
    </citation>
    <scope>NUCLEOTIDE SEQUENCE [LARGE SCALE GENOMIC DNA]</scope>
    <source>
        <strain evidence="3 4">SD</strain>
    </source>
</reference>
<dbReference type="PANTHER" id="PTHR33608">
    <property type="entry name" value="BLL2464 PROTEIN"/>
    <property type="match status" value="1"/>
</dbReference>